<accession>A0ABT4XXP6</accession>
<gene>
    <name evidence="3" type="ORF">PFY00_18495</name>
</gene>
<feature type="domain" description="SH3b" evidence="2">
    <location>
        <begin position="554"/>
        <end position="619"/>
    </location>
</feature>
<dbReference type="InterPro" id="IPR043504">
    <property type="entry name" value="Peptidase_S1_PA_chymotrypsin"/>
</dbReference>
<comment type="caution">
    <text evidence="3">The sequence shown here is derived from an EMBL/GenBank/DDBJ whole genome shotgun (WGS) entry which is preliminary data.</text>
</comment>
<dbReference type="Pfam" id="PF13365">
    <property type="entry name" value="Trypsin_2"/>
    <property type="match status" value="1"/>
</dbReference>
<keyword evidence="4" id="KW-1185">Reference proteome</keyword>
<proteinExistence type="predicted"/>
<dbReference type="EMBL" id="JAQIOY010000012">
    <property type="protein sequence ID" value="MDA7426729.1"/>
    <property type="molecule type" value="Genomic_DNA"/>
</dbReference>
<feature type="signal peptide" evidence="1">
    <location>
        <begin position="1"/>
        <end position="16"/>
    </location>
</feature>
<dbReference type="PANTHER" id="PTHR36234:SF5">
    <property type="entry name" value="LYSYL ENDOPEPTIDASE"/>
    <property type="match status" value="1"/>
</dbReference>
<keyword evidence="1" id="KW-0732">Signal</keyword>
<dbReference type="PROSITE" id="PS51781">
    <property type="entry name" value="SH3B"/>
    <property type="match status" value="1"/>
</dbReference>
<dbReference type="SMART" id="SM00287">
    <property type="entry name" value="SH3b"/>
    <property type="match status" value="2"/>
</dbReference>
<dbReference type="Proteomes" id="UP001210720">
    <property type="component" value="Unassembled WGS sequence"/>
</dbReference>
<organism evidence="3 4">
    <name type="scientific">Thalassococcus lentus</name>
    <dbReference type="NCBI Taxonomy" id="1210524"/>
    <lineage>
        <taxon>Bacteria</taxon>
        <taxon>Pseudomonadati</taxon>
        <taxon>Pseudomonadota</taxon>
        <taxon>Alphaproteobacteria</taxon>
        <taxon>Rhodobacterales</taxon>
        <taxon>Roseobacteraceae</taxon>
        <taxon>Thalassococcus</taxon>
    </lineage>
</organism>
<dbReference type="SUPFAM" id="SSF50494">
    <property type="entry name" value="Trypsin-like serine proteases"/>
    <property type="match status" value="1"/>
</dbReference>
<dbReference type="RefSeq" id="WP_271434085.1">
    <property type="nucleotide sequence ID" value="NZ_JAQIOY010000012.1"/>
</dbReference>
<evidence type="ECO:0000259" key="2">
    <source>
        <dbReference type="PROSITE" id="PS51781"/>
    </source>
</evidence>
<feature type="chain" id="PRO_5045173418" evidence="1">
    <location>
        <begin position="17"/>
        <end position="710"/>
    </location>
</feature>
<reference evidence="3 4" key="1">
    <citation type="submission" date="2023-01" db="EMBL/GenBank/DDBJ databases">
        <title>Thalassococcus onchidii sp. nov., isolated from a marine invertebrate from the South China Sea.</title>
        <authorList>
            <person name="Xu S."/>
            <person name="Liu Z."/>
            <person name="Xu Y."/>
        </authorList>
    </citation>
    <scope>NUCLEOTIDE SEQUENCE [LARGE SCALE GENOMIC DNA]</scope>
    <source>
        <strain evidence="3 4">KCTC 32084</strain>
    </source>
</reference>
<dbReference type="InterPro" id="IPR009003">
    <property type="entry name" value="Peptidase_S1_PA"/>
</dbReference>
<dbReference type="Gene3D" id="2.30.30.40">
    <property type="entry name" value="SH3 Domains"/>
    <property type="match status" value="2"/>
</dbReference>
<dbReference type="InterPro" id="IPR003646">
    <property type="entry name" value="SH3-like_bac-type"/>
</dbReference>
<evidence type="ECO:0000313" key="3">
    <source>
        <dbReference type="EMBL" id="MDA7426729.1"/>
    </source>
</evidence>
<protein>
    <submittedName>
        <fullName evidence="3">SH3 domain-containing protein</fullName>
    </submittedName>
</protein>
<evidence type="ECO:0000313" key="4">
    <source>
        <dbReference type="Proteomes" id="UP001210720"/>
    </source>
</evidence>
<sequence>MTCLAAALSAPMTASAQQDFVGFDSASFGNVVLNKNQSAGDNDITLELSVGSYNNESITNYSTDSIFARIGLSVGRLDILTDKGIFPCTAFIVDEDHLLTNHHCVPGILDNERTGASRIEAVQFVAGYRQTGVEEGTKTYVVLPTPVESHKDLDYSLLRVMGNPSAEFGKLKLSDKEPKDRDPYWVIGHPMGEAQRISREKCGANSPAVSKKRLLHTCDTLPGNSGSPVIDASLQMVIGLHHAGSKKDSVNFAIPMREILDRSEVLEAALVGVGGGGGTRTDETPIDSAADPCDAIWNEAKAFNQCFGYEAYLQTCSAHAYAPFAQNYLQTQCKEAPVDTVEKPVEPPKVVETPKLRPWCADSGMSATETAICGSAYLANLDADLDAAYKGQSGRSTAAQQRAWLLSERDACGASVSCIGQAIINRITYLNTPNAPAPKPDNSGVRVIAGNYNLGSNNCYFMVASRQSISAATAFINQRFPGRSGIRMFQSNNGYYGVAVATLKRSEAAWRIQQRVSTGEVPSDSYCSGGANFVAEVLWNGGSSGGGGGGGTVEKTMWVNSSDGELNVRTGPGTNNSIITVVRTGSTVVVIGNSGKWSRIRIPDGRLGWVYTPLLSSTKVSAKRTCWANVVKLSPRSHGGNNSFLSMRTGPSTRNQKISETYLGDRLKVLARSNGWAKVQCWSGGCKNPNWGQANATGWSSQKYLSISCN</sequence>
<dbReference type="PANTHER" id="PTHR36234">
    <property type="entry name" value="LYSYL ENDOPEPTIDASE"/>
    <property type="match status" value="1"/>
</dbReference>
<name>A0ABT4XXP6_9RHOB</name>
<dbReference type="Pfam" id="PF08239">
    <property type="entry name" value="SH3_3"/>
    <property type="match status" value="2"/>
</dbReference>
<dbReference type="Gene3D" id="2.40.10.10">
    <property type="entry name" value="Trypsin-like serine proteases"/>
    <property type="match status" value="2"/>
</dbReference>
<evidence type="ECO:0000256" key="1">
    <source>
        <dbReference type="SAM" id="SignalP"/>
    </source>
</evidence>